<organism evidence="1 2">
    <name type="scientific">Chaetomium fimeti</name>
    <dbReference type="NCBI Taxonomy" id="1854472"/>
    <lineage>
        <taxon>Eukaryota</taxon>
        <taxon>Fungi</taxon>
        <taxon>Dikarya</taxon>
        <taxon>Ascomycota</taxon>
        <taxon>Pezizomycotina</taxon>
        <taxon>Sordariomycetes</taxon>
        <taxon>Sordariomycetidae</taxon>
        <taxon>Sordariales</taxon>
        <taxon>Chaetomiaceae</taxon>
        <taxon>Chaetomium</taxon>
    </lineage>
</organism>
<dbReference type="Proteomes" id="UP001278766">
    <property type="component" value="Unassembled WGS sequence"/>
</dbReference>
<gene>
    <name evidence="1" type="ORF">B0H64DRAFT_468792</name>
</gene>
<reference evidence="1" key="2">
    <citation type="submission" date="2023-06" db="EMBL/GenBank/DDBJ databases">
        <authorList>
            <consortium name="Lawrence Berkeley National Laboratory"/>
            <person name="Haridas S."/>
            <person name="Hensen N."/>
            <person name="Bonometti L."/>
            <person name="Westerberg I."/>
            <person name="Brannstrom I.O."/>
            <person name="Guillou S."/>
            <person name="Cros-Aarteil S."/>
            <person name="Calhoun S."/>
            <person name="Kuo A."/>
            <person name="Mondo S."/>
            <person name="Pangilinan J."/>
            <person name="Riley R."/>
            <person name="Labutti K."/>
            <person name="Andreopoulos B."/>
            <person name="Lipzen A."/>
            <person name="Chen C."/>
            <person name="Yanf M."/>
            <person name="Daum C."/>
            <person name="Ng V."/>
            <person name="Clum A."/>
            <person name="Steindorff A."/>
            <person name="Ohm R."/>
            <person name="Martin F."/>
            <person name="Silar P."/>
            <person name="Natvig D."/>
            <person name="Lalanne C."/>
            <person name="Gautier V."/>
            <person name="Ament-Velasquez S.L."/>
            <person name="Kruys A."/>
            <person name="Hutchinson M.I."/>
            <person name="Powell A.J."/>
            <person name="Barry K."/>
            <person name="Miller A.N."/>
            <person name="Grigoriev I.V."/>
            <person name="Debuchy R."/>
            <person name="Gladieux P."/>
            <person name="Thoren M.H."/>
            <person name="Johannesson H."/>
        </authorList>
    </citation>
    <scope>NUCLEOTIDE SEQUENCE</scope>
    <source>
        <strain evidence="1">CBS 168.71</strain>
    </source>
</reference>
<sequence length="172" mass="18640">MPSIALALAGFEYADAKRFQEQLLPEYDVVQSNSAIDWQLAFMINFSCRGATDFPVSSFGIGTNGTKPEEERKTPRAVIVSARADAADVGEFKAEVGKYHPNFLILCLAPPAGDGDGATPDDAEPAVETVRELLDAHVEAGKLSHDGRPVREEPAGARRPAGLGWWSRLRLF</sequence>
<keyword evidence="2" id="KW-1185">Reference proteome</keyword>
<dbReference type="GeneID" id="87844717"/>
<protein>
    <submittedName>
        <fullName evidence="1">Uncharacterized protein</fullName>
    </submittedName>
</protein>
<dbReference type="EMBL" id="JAUEPN010000008">
    <property type="protein sequence ID" value="KAK3291958.1"/>
    <property type="molecule type" value="Genomic_DNA"/>
</dbReference>
<name>A0AAE0H8J6_9PEZI</name>
<proteinExistence type="predicted"/>
<dbReference type="AlphaFoldDB" id="A0AAE0H8J6"/>
<comment type="caution">
    <text evidence="1">The sequence shown here is derived from an EMBL/GenBank/DDBJ whole genome shotgun (WGS) entry which is preliminary data.</text>
</comment>
<evidence type="ECO:0000313" key="2">
    <source>
        <dbReference type="Proteomes" id="UP001278766"/>
    </source>
</evidence>
<accession>A0AAE0H8J6</accession>
<dbReference type="RefSeq" id="XP_062655472.1">
    <property type="nucleotide sequence ID" value="XM_062807769.1"/>
</dbReference>
<reference evidence="1" key="1">
    <citation type="journal article" date="2023" name="Mol. Phylogenet. Evol.">
        <title>Genome-scale phylogeny and comparative genomics of the fungal order Sordariales.</title>
        <authorList>
            <person name="Hensen N."/>
            <person name="Bonometti L."/>
            <person name="Westerberg I."/>
            <person name="Brannstrom I.O."/>
            <person name="Guillou S."/>
            <person name="Cros-Aarteil S."/>
            <person name="Calhoun S."/>
            <person name="Haridas S."/>
            <person name="Kuo A."/>
            <person name="Mondo S."/>
            <person name="Pangilinan J."/>
            <person name="Riley R."/>
            <person name="LaButti K."/>
            <person name="Andreopoulos B."/>
            <person name="Lipzen A."/>
            <person name="Chen C."/>
            <person name="Yan M."/>
            <person name="Daum C."/>
            <person name="Ng V."/>
            <person name="Clum A."/>
            <person name="Steindorff A."/>
            <person name="Ohm R.A."/>
            <person name="Martin F."/>
            <person name="Silar P."/>
            <person name="Natvig D.O."/>
            <person name="Lalanne C."/>
            <person name="Gautier V."/>
            <person name="Ament-Velasquez S.L."/>
            <person name="Kruys A."/>
            <person name="Hutchinson M.I."/>
            <person name="Powell A.J."/>
            <person name="Barry K."/>
            <person name="Miller A.N."/>
            <person name="Grigoriev I.V."/>
            <person name="Debuchy R."/>
            <person name="Gladieux P."/>
            <person name="Hiltunen Thoren M."/>
            <person name="Johannesson H."/>
        </authorList>
    </citation>
    <scope>NUCLEOTIDE SEQUENCE</scope>
    <source>
        <strain evidence="1">CBS 168.71</strain>
    </source>
</reference>
<evidence type="ECO:0000313" key="1">
    <source>
        <dbReference type="EMBL" id="KAK3291958.1"/>
    </source>
</evidence>